<keyword evidence="4" id="KW-0406">Ion transport</keyword>
<dbReference type="Gene3D" id="3.40.50.10580">
    <property type="entry name" value="ATPase, V1 complex, subunit F"/>
    <property type="match status" value="1"/>
</dbReference>
<evidence type="ECO:0000313" key="5">
    <source>
        <dbReference type="EMBL" id="QIW99977.1"/>
    </source>
</evidence>
<dbReference type="GO" id="GO:0046961">
    <property type="term" value="F:proton-transporting ATPase activity, rotational mechanism"/>
    <property type="evidence" value="ECO:0007669"/>
    <property type="project" value="InterPro"/>
</dbReference>
<evidence type="ECO:0000256" key="3">
    <source>
        <dbReference type="ARBA" id="ARBA00022781"/>
    </source>
</evidence>
<evidence type="ECO:0000256" key="1">
    <source>
        <dbReference type="ARBA" id="ARBA00010148"/>
    </source>
</evidence>
<evidence type="ECO:0000313" key="6">
    <source>
        <dbReference type="Proteomes" id="UP000503462"/>
    </source>
</evidence>
<proteinExistence type="inferred from homology"/>
<keyword evidence="6" id="KW-1185">Reference proteome</keyword>
<dbReference type="PANTHER" id="PTHR13861:SF2">
    <property type="entry name" value="V-TYPE PROTON ATPASE SUBUNIT F"/>
    <property type="match status" value="1"/>
</dbReference>
<dbReference type="GO" id="GO:0000329">
    <property type="term" value="C:fungal-type vacuole membrane"/>
    <property type="evidence" value="ECO:0007669"/>
    <property type="project" value="TreeGrafter"/>
</dbReference>
<dbReference type="Proteomes" id="UP000503462">
    <property type="component" value="Chromosome 4"/>
</dbReference>
<comment type="similarity">
    <text evidence="1">Belongs to the V-ATPase F subunit family.</text>
</comment>
<dbReference type="SUPFAM" id="SSF159468">
    <property type="entry name" value="AtpF-like"/>
    <property type="match status" value="1"/>
</dbReference>
<evidence type="ECO:0000256" key="4">
    <source>
        <dbReference type="ARBA" id="ARBA00023065"/>
    </source>
</evidence>
<keyword evidence="3" id="KW-0375">Hydrogen ion transport</keyword>
<reference evidence="5 6" key="1">
    <citation type="journal article" date="2016" name="Sci. Rep.">
        <title>Peltaster fructicola genome reveals evolution from an invasive phytopathogen to an ectophytic parasite.</title>
        <authorList>
            <person name="Xu C."/>
            <person name="Chen H."/>
            <person name="Gleason M.L."/>
            <person name="Xu J.R."/>
            <person name="Liu H."/>
            <person name="Zhang R."/>
            <person name="Sun G."/>
        </authorList>
    </citation>
    <scope>NUCLEOTIDE SEQUENCE [LARGE SCALE GENOMIC DNA]</scope>
    <source>
        <strain evidence="5 6">LNHT1506</strain>
    </source>
</reference>
<organism evidence="5 6">
    <name type="scientific">Peltaster fructicola</name>
    <dbReference type="NCBI Taxonomy" id="286661"/>
    <lineage>
        <taxon>Eukaryota</taxon>
        <taxon>Fungi</taxon>
        <taxon>Dikarya</taxon>
        <taxon>Ascomycota</taxon>
        <taxon>Pezizomycotina</taxon>
        <taxon>Dothideomycetes</taxon>
        <taxon>Dothideomycetes incertae sedis</taxon>
        <taxon>Peltaster</taxon>
    </lineage>
</organism>
<dbReference type="OrthoDB" id="10261947at2759"/>
<accession>A0A6H0XZG1</accession>
<evidence type="ECO:0000256" key="2">
    <source>
        <dbReference type="ARBA" id="ARBA00022448"/>
    </source>
</evidence>
<dbReference type="PANTHER" id="PTHR13861">
    <property type="entry name" value="VACUOLAR ATP SYNTHASE SUBUNIT F"/>
    <property type="match status" value="1"/>
</dbReference>
<sequence length="112" mass="12733">MALPPSAYKDRNLIAVIGDEDTVTGMLLAGVGDVTDPPDAQRNYLVVDKKTEDSTVGQTFDRFTQERKDIAILLINQSLTEYETEWTSITKHFPACWRYQAKIIRTIQRKTV</sequence>
<gene>
    <name evidence="5" type="ORF">AMS68_005495</name>
</gene>
<dbReference type="InterPro" id="IPR008218">
    <property type="entry name" value="ATPase_V1-cplx_f_g_su"/>
</dbReference>
<dbReference type="InterPro" id="IPR036906">
    <property type="entry name" value="ATPase_V1_fsu_sf"/>
</dbReference>
<dbReference type="EMBL" id="CP051142">
    <property type="protein sequence ID" value="QIW99977.1"/>
    <property type="molecule type" value="Genomic_DNA"/>
</dbReference>
<keyword evidence="2" id="KW-0813">Transport</keyword>
<dbReference type="Pfam" id="PF01990">
    <property type="entry name" value="ATP-synt_F"/>
    <property type="match status" value="1"/>
</dbReference>
<dbReference type="AlphaFoldDB" id="A0A6H0XZG1"/>
<name>A0A6H0XZG1_9PEZI</name>
<evidence type="ECO:0008006" key="7">
    <source>
        <dbReference type="Google" id="ProtNLM"/>
    </source>
</evidence>
<protein>
    <recommendedName>
        <fullName evidence="7">V-type proton ATPase subunit F</fullName>
    </recommendedName>
</protein>